<comment type="caution">
    <text evidence="2">The sequence shown here is derived from an EMBL/GenBank/DDBJ whole genome shotgun (WGS) entry which is preliminary data.</text>
</comment>
<sequence length="278" mass="32803">MIETRYLDFEGLKTTNEVAYEFAEFYDLTTYDNEFLDTDNDEDVEDFLRLYDYKFNSYIRSSPINKIEVDIDENGFGKRLSLSQFKSNLLEVDEDKEGTFIFNAIQSDLIKVMDIEVNNDDYDCKNYQIVIFYEDDKFSYYIFDSNESDLISYELNSINEVEQTIKNHFESEDLDLNITLGLEEVQIKDSLELDMLKMSFIDQGFPKNHFLKTTGKYGSDFFTSKCEEVYPSTLSLDEVDVDLLTLLKRDSEAYQKKDKAIDLKQDEKKTNRSRNRPR</sequence>
<evidence type="ECO:0000313" key="7">
    <source>
        <dbReference type="Proteomes" id="UP000294166"/>
    </source>
</evidence>
<dbReference type="RefSeq" id="WP_130043372.1">
    <property type="nucleotide sequence ID" value="NZ_SEZJ01000005.1"/>
</dbReference>
<proteinExistence type="predicted"/>
<evidence type="ECO:0000313" key="5">
    <source>
        <dbReference type="Proteomes" id="UP000293465"/>
    </source>
</evidence>
<dbReference type="EMBL" id="SEZN01000027">
    <property type="protein sequence ID" value="RYU63340.1"/>
    <property type="molecule type" value="Genomic_DNA"/>
</dbReference>
<accession>A0A4Q5KKK6</accession>
<dbReference type="EMBL" id="SEZJ01000005">
    <property type="protein sequence ID" value="RYU46867.1"/>
    <property type="molecule type" value="Genomic_DNA"/>
</dbReference>
<dbReference type="Proteomes" id="UP000293465">
    <property type="component" value="Unassembled WGS sequence"/>
</dbReference>
<feature type="compositionally biased region" description="Basic and acidic residues" evidence="1">
    <location>
        <begin position="258"/>
        <end position="270"/>
    </location>
</feature>
<evidence type="ECO:0000313" key="2">
    <source>
        <dbReference type="EMBL" id="RYU46867.1"/>
    </source>
</evidence>
<dbReference type="AlphaFoldDB" id="A0A4Q5KKK6"/>
<organism evidence="2 5">
    <name type="scientific">Aliivibrio finisterrensis</name>
    <dbReference type="NCBI Taxonomy" id="511998"/>
    <lineage>
        <taxon>Bacteria</taxon>
        <taxon>Pseudomonadati</taxon>
        <taxon>Pseudomonadota</taxon>
        <taxon>Gammaproteobacteria</taxon>
        <taxon>Vibrionales</taxon>
        <taxon>Vibrionaceae</taxon>
        <taxon>Aliivibrio</taxon>
    </lineage>
</organism>
<evidence type="ECO:0000313" key="3">
    <source>
        <dbReference type="EMBL" id="RYU51056.1"/>
    </source>
</evidence>
<name>A0A4Q5KKK6_9GAMM</name>
<keyword evidence="7" id="KW-1185">Reference proteome</keyword>
<gene>
    <name evidence="2" type="ORF">ERW49_06950</name>
    <name evidence="4" type="ORF">ERW53_14175</name>
    <name evidence="3" type="ORF">ERW57_10400</name>
</gene>
<dbReference type="Proteomes" id="UP000294166">
    <property type="component" value="Unassembled WGS sequence"/>
</dbReference>
<protein>
    <submittedName>
        <fullName evidence="2">Uncharacterized protein</fullName>
    </submittedName>
</protein>
<dbReference type="GeneID" id="56274776"/>
<dbReference type="EMBL" id="SEZK01000016">
    <property type="protein sequence ID" value="RYU51056.1"/>
    <property type="molecule type" value="Genomic_DNA"/>
</dbReference>
<feature type="region of interest" description="Disordered" evidence="1">
    <location>
        <begin position="258"/>
        <end position="278"/>
    </location>
</feature>
<evidence type="ECO:0000313" key="4">
    <source>
        <dbReference type="EMBL" id="RYU63340.1"/>
    </source>
</evidence>
<evidence type="ECO:0000313" key="6">
    <source>
        <dbReference type="Proteomes" id="UP000294063"/>
    </source>
</evidence>
<evidence type="ECO:0000256" key="1">
    <source>
        <dbReference type="SAM" id="MobiDB-lite"/>
    </source>
</evidence>
<dbReference type="Proteomes" id="UP000294063">
    <property type="component" value="Unassembled WGS sequence"/>
</dbReference>
<reference evidence="5 6" key="1">
    <citation type="submission" date="2019-02" db="EMBL/GenBank/DDBJ databases">
        <title>Genome sequences of Aliivibrio finisterrensis strains from farmed Atlantic salmon.</title>
        <authorList>
            <person name="Bowman J.P."/>
        </authorList>
    </citation>
    <scope>NUCLEOTIDE SEQUENCE [LARGE SCALE GENOMIC DNA]</scope>
    <source>
        <strain evidence="4 7">A21</strain>
        <strain evidence="2 5">A32</strain>
        <strain evidence="3 6">A46</strain>
    </source>
</reference>